<dbReference type="Gene3D" id="3.40.50.2300">
    <property type="match status" value="1"/>
</dbReference>
<dbReference type="InterPro" id="IPR036388">
    <property type="entry name" value="WH-like_DNA-bd_sf"/>
</dbReference>
<evidence type="ECO:0000256" key="6">
    <source>
        <dbReference type="PROSITE-ProRule" id="PRU00169"/>
    </source>
</evidence>
<dbReference type="InterPro" id="IPR016032">
    <property type="entry name" value="Sig_transdc_resp-reg_C-effctor"/>
</dbReference>
<keyword evidence="3" id="KW-0805">Transcription regulation</keyword>
<keyword evidence="1 6" id="KW-0597">Phosphoprotein</keyword>
<dbReference type="GO" id="GO:0000156">
    <property type="term" value="F:phosphorelay response regulator activity"/>
    <property type="evidence" value="ECO:0007669"/>
    <property type="project" value="TreeGrafter"/>
</dbReference>
<evidence type="ECO:0000256" key="2">
    <source>
        <dbReference type="ARBA" id="ARBA00023012"/>
    </source>
</evidence>
<dbReference type="InterPro" id="IPR001867">
    <property type="entry name" value="OmpR/PhoB-type_DNA-bd"/>
</dbReference>
<gene>
    <name evidence="10" type="ORF">SAMN05443432_102251</name>
</gene>
<organism evidence="10 11">
    <name type="scientific">Roseovarius litoreus</name>
    <dbReference type="NCBI Taxonomy" id="1155722"/>
    <lineage>
        <taxon>Bacteria</taxon>
        <taxon>Pseudomonadati</taxon>
        <taxon>Pseudomonadota</taxon>
        <taxon>Alphaproteobacteria</taxon>
        <taxon>Rhodobacterales</taxon>
        <taxon>Roseobacteraceae</taxon>
        <taxon>Roseovarius</taxon>
    </lineage>
</organism>
<dbReference type="InterPro" id="IPR001789">
    <property type="entry name" value="Sig_transdc_resp-reg_receiver"/>
</dbReference>
<keyword evidence="11" id="KW-1185">Reference proteome</keyword>
<dbReference type="AlphaFoldDB" id="A0A1M7CPU2"/>
<dbReference type="InterPro" id="IPR011006">
    <property type="entry name" value="CheY-like_superfamily"/>
</dbReference>
<dbReference type="Gene3D" id="6.10.250.690">
    <property type="match status" value="1"/>
</dbReference>
<evidence type="ECO:0000256" key="4">
    <source>
        <dbReference type="ARBA" id="ARBA00023125"/>
    </source>
</evidence>
<dbReference type="Proteomes" id="UP000322545">
    <property type="component" value="Unassembled WGS sequence"/>
</dbReference>
<dbReference type="SMART" id="SM00448">
    <property type="entry name" value="REC"/>
    <property type="match status" value="1"/>
</dbReference>
<dbReference type="GO" id="GO:0000976">
    <property type="term" value="F:transcription cis-regulatory region binding"/>
    <property type="evidence" value="ECO:0007669"/>
    <property type="project" value="TreeGrafter"/>
</dbReference>
<dbReference type="GO" id="GO:0005829">
    <property type="term" value="C:cytosol"/>
    <property type="evidence" value="ECO:0007669"/>
    <property type="project" value="TreeGrafter"/>
</dbReference>
<proteinExistence type="predicted"/>
<dbReference type="RefSeq" id="WP_149778602.1">
    <property type="nucleotide sequence ID" value="NZ_FRCB01000002.1"/>
</dbReference>
<feature type="domain" description="Response regulatory" evidence="8">
    <location>
        <begin position="5"/>
        <end position="118"/>
    </location>
</feature>
<evidence type="ECO:0000313" key="10">
    <source>
        <dbReference type="EMBL" id="SHL69316.1"/>
    </source>
</evidence>
<dbReference type="Gene3D" id="1.10.10.10">
    <property type="entry name" value="Winged helix-like DNA-binding domain superfamily/Winged helix DNA-binding domain"/>
    <property type="match status" value="1"/>
</dbReference>
<evidence type="ECO:0000256" key="5">
    <source>
        <dbReference type="ARBA" id="ARBA00023163"/>
    </source>
</evidence>
<evidence type="ECO:0000259" key="8">
    <source>
        <dbReference type="PROSITE" id="PS50110"/>
    </source>
</evidence>
<dbReference type="SMART" id="SM00862">
    <property type="entry name" value="Trans_reg_C"/>
    <property type="match status" value="1"/>
</dbReference>
<dbReference type="EMBL" id="FRCB01000002">
    <property type="protein sequence ID" value="SHL69316.1"/>
    <property type="molecule type" value="Genomic_DNA"/>
</dbReference>
<reference evidence="10 11" key="1">
    <citation type="submission" date="2016-11" db="EMBL/GenBank/DDBJ databases">
        <authorList>
            <person name="Varghese N."/>
            <person name="Submissions S."/>
        </authorList>
    </citation>
    <scope>NUCLEOTIDE SEQUENCE [LARGE SCALE GENOMIC DNA]</scope>
    <source>
        <strain evidence="10 11">DSM 28249</strain>
    </source>
</reference>
<dbReference type="GO" id="GO:0006355">
    <property type="term" value="P:regulation of DNA-templated transcription"/>
    <property type="evidence" value="ECO:0007669"/>
    <property type="project" value="InterPro"/>
</dbReference>
<dbReference type="Pfam" id="PF00486">
    <property type="entry name" value="Trans_reg_C"/>
    <property type="match status" value="1"/>
</dbReference>
<dbReference type="PANTHER" id="PTHR48111">
    <property type="entry name" value="REGULATOR OF RPOS"/>
    <property type="match status" value="1"/>
</dbReference>
<dbReference type="CDD" id="cd00383">
    <property type="entry name" value="trans_reg_C"/>
    <property type="match status" value="1"/>
</dbReference>
<keyword evidence="5" id="KW-0804">Transcription</keyword>
<feature type="DNA-binding region" description="OmpR/PhoB-type" evidence="7">
    <location>
        <begin position="137"/>
        <end position="237"/>
    </location>
</feature>
<sequence>MSDGKIIVLHEEKDLRAAIEADLQEDGYIVYQCETIKALSQHLARHDFDILLLDARPPDGDGIGLVQDVRRSSDVGIILLACEDHEVDTVLGLELGADDYMTKPFRMRELRARVNALRRRNSGFAALRGRSQDAPDTARQELHGLRVHGPSRSVRRIDGQEVRLTTLEFDVLEVLLARPDQVLSRRHIMENIRGGDWAGSERAIDGLVSRLRRKLFTDGSGGSKIKTVRGKGYLMTSGG</sequence>
<feature type="modified residue" description="4-aspartylphosphate" evidence="6">
    <location>
        <position position="54"/>
    </location>
</feature>
<keyword evidence="4 7" id="KW-0238">DNA-binding</keyword>
<name>A0A1M7CPU2_9RHOB</name>
<evidence type="ECO:0000256" key="1">
    <source>
        <dbReference type="ARBA" id="ARBA00022553"/>
    </source>
</evidence>
<dbReference type="PANTHER" id="PTHR48111:SF4">
    <property type="entry name" value="DNA-BINDING DUAL TRANSCRIPTIONAL REGULATOR OMPR"/>
    <property type="match status" value="1"/>
</dbReference>
<dbReference type="InterPro" id="IPR039420">
    <property type="entry name" value="WalR-like"/>
</dbReference>
<evidence type="ECO:0000256" key="3">
    <source>
        <dbReference type="ARBA" id="ARBA00023015"/>
    </source>
</evidence>
<feature type="domain" description="OmpR/PhoB-type" evidence="9">
    <location>
        <begin position="137"/>
        <end position="237"/>
    </location>
</feature>
<evidence type="ECO:0000259" key="9">
    <source>
        <dbReference type="PROSITE" id="PS51755"/>
    </source>
</evidence>
<dbReference type="PROSITE" id="PS50110">
    <property type="entry name" value="RESPONSE_REGULATORY"/>
    <property type="match status" value="1"/>
</dbReference>
<dbReference type="SUPFAM" id="SSF52172">
    <property type="entry name" value="CheY-like"/>
    <property type="match status" value="1"/>
</dbReference>
<dbReference type="SUPFAM" id="SSF46894">
    <property type="entry name" value="C-terminal effector domain of the bipartite response regulators"/>
    <property type="match status" value="1"/>
</dbReference>
<evidence type="ECO:0000256" key="7">
    <source>
        <dbReference type="PROSITE-ProRule" id="PRU01091"/>
    </source>
</evidence>
<keyword evidence="2" id="KW-0902">Two-component regulatory system</keyword>
<evidence type="ECO:0000313" key="11">
    <source>
        <dbReference type="Proteomes" id="UP000322545"/>
    </source>
</evidence>
<dbReference type="PROSITE" id="PS51755">
    <property type="entry name" value="OMPR_PHOB"/>
    <property type="match status" value="1"/>
</dbReference>
<dbReference type="Pfam" id="PF00072">
    <property type="entry name" value="Response_reg"/>
    <property type="match status" value="1"/>
</dbReference>
<protein>
    <submittedName>
        <fullName evidence="10">Two component transcriptional regulator, winged helix family</fullName>
    </submittedName>
</protein>
<dbReference type="GO" id="GO:0032993">
    <property type="term" value="C:protein-DNA complex"/>
    <property type="evidence" value="ECO:0007669"/>
    <property type="project" value="TreeGrafter"/>
</dbReference>
<accession>A0A1M7CPU2</accession>